<proteinExistence type="predicted"/>
<feature type="region of interest" description="Disordered" evidence="2">
    <location>
        <begin position="497"/>
        <end position="634"/>
    </location>
</feature>
<organism evidence="3 4">
    <name type="scientific">Pleurotus ostreatus</name>
    <name type="common">Oyster mushroom</name>
    <name type="synonym">White-rot fungus</name>
    <dbReference type="NCBI Taxonomy" id="5322"/>
    <lineage>
        <taxon>Eukaryota</taxon>
        <taxon>Fungi</taxon>
        <taxon>Dikarya</taxon>
        <taxon>Basidiomycota</taxon>
        <taxon>Agaricomycotina</taxon>
        <taxon>Agaricomycetes</taxon>
        <taxon>Agaricomycetidae</taxon>
        <taxon>Agaricales</taxon>
        <taxon>Pleurotineae</taxon>
        <taxon>Pleurotaceae</taxon>
        <taxon>Pleurotus</taxon>
    </lineage>
</organism>
<feature type="coiled-coil region" evidence="1">
    <location>
        <begin position="136"/>
        <end position="163"/>
    </location>
</feature>
<reference evidence="3" key="1">
    <citation type="submission" date="2019-07" db="EMBL/GenBank/DDBJ databases">
        <authorList>
            <person name="Palmer J.M."/>
        </authorList>
    </citation>
    <scope>NUCLEOTIDE SEQUENCE</scope>
    <source>
        <strain evidence="3">PC9</strain>
    </source>
</reference>
<evidence type="ECO:0000256" key="2">
    <source>
        <dbReference type="SAM" id="MobiDB-lite"/>
    </source>
</evidence>
<keyword evidence="1" id="KW-0175">Coiled coil</keyword>
<protein>
    <submittedName>
        <fullName evidence="3">Uncharacterized protein</fullName>
    </submittedName>
</protein>
<dbReference type="EMBL" id="JACETU010000006">
    <property type="protein sequence ID" value="KAF7426696.1"/>
    <property type="molecule type" value="Genomic_DNA"/>
</dbReference>
<dbReference type="RefSeq" id="XP_036630000.1">
    <property type="nucleotide sequence ID" value="XM_036778572.1"/>
</dbReference>
<evidence type="ECO:0000256" key="1">
    <source>
        <dbReference type="SAM" id="Coils"/>
    </source>
</evidence>
<evidence type="ECO:0000313" key="3">
    <source>
        <dbReference type="EMBL" id="KAF7426696.1"/>
    </source>
</evidence>
<keyword evidence="4" id="KW-1185">Reference proteome</keyword>
<feature type="compositionally biased region" description="Polar residues" evidence="2">
    <location>
        <begin position="538"/>
        <end position="563"/>
    </location>
</feature>
<name>A0A8H6ZTT6_PLEOS</name>
<dbReference type="GeneID" id="59378883"/>
<feature type="region of interest" description="Disordered" evidence="2">
    <location>
        <begin position="274"/>
        <end position="302"/>
    </location>
</feature>
<accession>A0A8H6ZTT6</accession>
<dbReference type="OrthoDB" id="3071397at2759"/>
<evidence type="ECO:0000313" key="4">
    <source>
        <dbReference type="Proteomes" id="UP000623687"/>
    </source>
</evidence>
<dbReference type="Proteomes" id="UP000623687">
    <property type="component" value="Unassembled WGS sequence"/>
</dbReference>
<dbReference type="VEuPathDB" id="FungiDB:PC9H_009065"/>
<comment type="caution">
    <text evidence="3">The sequence shown here is derived from an EMBL/GenBank/DDBJ whole genome shotgun (WGS) entry which is preliminary data.</text>
</comment>
<feature type="compositionally biased region" description="Polar residues" evidence="2">
    <location>
        <begin position="504"/>
        <end position="513"/>
    </location>
</feature>
<sequence>MAPKEKVTADQKTFLTAHVNDFREWPEEEDMLITEPGAREEELKKRIDYKQQYLKNWFRNRGLPKVRSHVVKELNPPKAKRSPQLLELYSDEYYDTKIAPLVNPIIEGKTLSPGALLKIRREQRDIAWAGEDVNIKQALMMKHRQLQQEAQLARAAKKEEEKKKAVTVTSSDNYAIGIKNIAAHFTAFSQKAGVESGWSFVLIAGGPDPMNGGKINTMGYHYGDNIFRQNFFDYDPEYKESFVPAFTSFLHTCYTPEQCASRALPGSVMSSPLLLSKDKATPSGEASTPVSMPSPLPQELAPGPASAAILRQAPTSPPHEPVAIHQPAPIPIPAAIVTPVQTQQQHGINLPIHPQHQPSLDVQQQLLELPPDLEFSWEDFNHSLTFPFVSTTNPGPATYAPPLYGPGTFTSLLEGMYTFADGTLAPVGASPLPSVSAGPPVPQSISGTDDYMPTNPSPLQSANEAALTTSLAAALPVPCAIAIDTIAADVPAKATVPIVPAGDSSPTATNTDGPTDELTDDSSPIDTNTDGPNDDSGTDNPTDNSSLNVTESATDNATDNPATESLAGKRARPGEDTTATSKPRKKARSDGTDPKLIVTTKRNRVAQSRKEIEPLTHPKGKNKGGRGKENRASS</sequence>
<feature type="region of interest" description="Disordered" evidence="2">
    <location>
        <begin position="435"/>
        <end position="461"/>
    </location>
</feature>
<gene>
    <name evidence="3" type="ORF">PC9H_009065</name>
</gene>
<feature type="compositionally biased region" description="Polar residues" evidence="2">
    <location>
        <begin position="521"/>
        <end position="531"/>
    </location>
</feature>
<dbReference type="AlphaFoldDB" id="A0A8H6ZTT6"/>